<evidence type="ECO:0000259" key="1">
    <source>
        <dbReference type="Pfam" id="PF14024"/>
    </source>
</evidence>
<evidence type="ECO:0000313" key="2">
    <source>
        <dbReference type="EMBL" id="OEG73454.1"/>
    </source>
</evidence>
<gene>
    <name evidence="2" type="ORF">BEL05_13340</name>
</gene>
<reference evidence="2 3" key="1">
    <citation type="submission" date="2016-07" db="EMBL/GenBank/DDBJ databases">
        <title>Whole-genome of two Shewanella species isolated from a digestive organ of sea cucumber Apostichopus japonicus Selenka 1867.</title>
        <authorList>
            <person name="Hong H.-H."/>
            <person name="Choi H."/>
            <person name="Cheon S."/>
            <person name="Oh J.-S."/>
            <person name="Lee H.-G."/>
            <person name="Park C."/>
        </authorList>
    </citation>
    <scope>NUCLEOTIDE SEQUENCE [LARGE SCALE GENOMIC DNA]</scope>
    <source>
        <strain evidence="2 3">CSB03KR</strain>
    </source>
</reference>
<dbReference type="STRING" id="23.BEL05_13340"/>
<dbReference type="EMBL" id="MCBT01000043">
    <property type="protein sequence ID" value="OEG73454.1"/>
    <property type="molecule type" value="Genomic_DNA"/>
</dbReference>
<organism evidence="2 3">
    <name type="scientific">Shewanella colwelliana</name>
    <name type="common">Alteromonas colwelliana</name>
    <dbReference type="NCBI Taxonomy" id="23"/>
    <lineage>
        <taxon>Bacteria</taxon>
        <taxon>Pseudomonadati</taxon>
        <taxon>Pseudomonadota</taxon>
        <taxon>Gammaproteobacteria</taxon>
        <taxon>Alteromonadales</taxon>
        <taxon>Shewanellaceae</taxon>
        <taxon>Shewanella</taxon>
    </lineage>
</organism>
<dbReference type="Pfam" id="PF14024">
    <property type="entry name" value="DUF4240"/>
    <property type="match status" value="1"/>
</dbReference>
<proteinExistence type="predicted"/>
<dbReference type="InterPro" id="IPR025334">
    <property type="entry name" value="DUF4240"/>
</dbReference>
<dbReference type="Proteomes" id="UP000095230">
    <property type="component" value="Unassembled WGS sequence"/>
</dbReference>
<accession>A0A1E5ISC1</accession>
<evidence type="ECO:0000313" key="3">
    <source>
        <dbReference type="Proteomes" id="UP000095230"/>
    </source>
</evidence>
<name>A0A1E5ISC1_SHECO</name>
<comment type="caution">
    <text evidence="2">The sequence shown here is derived from an EMBL/GenBank/DDBJ whole genome shotgun (WGS) entry which is preliminary data.</text>
</comment>
<protein>
    <recommendedName>
        <fullName evidence="1">DUF4240 domain-containing protein</fullName>
    </recommendedName>
</protein>
<sequence>MTEIEFWQLVTRSHADQSQETLAEALKQKLEPLSNEELAAFDKLFSQQMRRCYLWSVWGAAYIVTGCDSEYAFAEFRCFLISLGLEWFEKVLLDPDCLGALVTWPEKDGYAYPFIEDYDLIAGQIFEDRCGDELPFVPSGQATPQGKKFSHKKKQLKSTYPQLSQRFPF</sequence>
<dbReference type="AlphaFoldDB" id="A0A1E5ISC1"/>
<dbReference type="OrthoDB" id="6200718at2"/>
<feature type="domain" description="DUF4240" evidence="1">
    <location>
        <begin position="1"/>
        <end position="127"/>
    </location>
</feature>
<dbReference type="RefSeq" id="WP_069671581.1">
    <property type="nucleotide sequence ID" value="NZ_MCBT01000043.1"/>
</dbReference>